<evidence type="ECO:0000256" key="2">
    <source>
        <dbReference type="SAM" id="SignalP"/>
    </source>
</evidence>
<feature type="signal peptide" evidence="2">
    <location>
        <begin position="1"/>
        <end position="21"/>
    </location>
</feature>
<gene>
    <name evidence="3" type="ORF">AFUS01_LOCUS44032</name>
</gene>
<feature type="chain" id="PRO_5035194074" evidence="2">
    <location>
        <begin position="22"/>
        <end position="185"/>
    </location>
</feature>
<name>A0A8J2LJA0_9HEXA</name>
<proteinExistence type="predicted"/>
<feature type="region of interest" description="Disordered" evidence="1">
    <location>
        <begin position="73"/>
        <end position="92"/>
    </location>
</feature>
<keyword evidence="2" id="KW-0732">Signal</keyword>
<comment type="caution">
    <text evidence="3">The sequence shown here is derived from an EMBL/GenBank/DDBJ whole genome shotgun (WGS) entry which is preliminary data.</text>
</comment>
<dbReference type="AlphaFoldDB" id="A0A8J2LJA0"/>
<dbReference type="Proteomes" id="UP000708208">
    <property type="component" value="Unassembled WGS sequence"/>
</dbReference>
<feature type="compositionally biased region" description="Polar residues" evidence="1">
    <location>
        <begin position="128"/>
        <end position="162"/>
    </location>
</feature>
<feature type="region of interest" description="Disordered" evidence="1">
    <location>
        <begin position="122"/>
        <end position="162"/>
    </location>
</feature>
<keyword evidence="4" id="KW-1185">Reference proteome</keyword>
<feature type="non-terminal residue" evidence="3">
    <location>
        <position position="185"/>
    </location>
</feature>
<dbReference type="EMBL" id="CAJVCH010570276">
    <property type="protein sequence ID" value="CAG7834535.1"/>
    <property type="molecule type" value="Genomic_DNA"/>
</dbReference>
<sequence>MWTATLFKFVAITCIATPSLGTWVLFDDYDDSETTTVSHSGIKTNYASKASLSPRTSESIPIIVQGVQDVDQTSKAASPATTPTIPPKSGKTGDVIINPEDYYLETGDETWLRSMQKTVKTRPKKSVTDSPSTIIFSSPTQKTTNKSLNRQQTTSENLGGTSTEFSEWNSFFYQTTARPLEQLSE</sequence>
<feature type="compositionally biased region" description="Low complexity" evidence="1">
    <location>
        <begin position="73"/>
        <end position="89"/>
    </location>
</feature>
<evidence type="ECO:0000256" key="1">
    <source>
        <dbReference type="SAM" id="MobiDB-lite"/>
    </source>
</evidence>
<accession>A0A8J2LJA0</accession>
<reference evidence="3" key="1">
    <citation type="submission" date="2021-06" db="EMBL/GenBank/DDBJ databases">
        <authorList>
            <person name="Hodson N. C."/>
            <person name="Mongue J. A."/>
            <person name="Jaron S. K."/>
        </authorList>
    </citation>
    <scope>NUCLEOTIDE SEQUENCE</scope>
</reference>
<evidence type="ECO:0000313" key="4">
    <source>
        <dbReference type="Proteomes" id="UP000708208"/>
    </source>
</evidence>
<evidence type="ECO:0000313" key="3">
    <source>
        <dbReference type="EMBL" id="CAG7834535.1"/>
    </source>
</evidence>
<protein>
    <submittedName>
        <fullName evidence="3">Uncharacterized protein</fullName>
    </submittedName>
</protein>
<organism evidence="3 4">
    <name type="scientific">Allacma fusca</name>
    <dbReference type="NCBI Taxonomy" id="39272"/>
    <lineage>
        <taxon>Eukaryota</taxon>
        <taxon>Metazoa</taxon>
        <taxon>Ecdysozoa</taxon>
        <taxon>Arthropoda</taxon>
        <taxon>Hexapoda</taxon>
        <taxon>Collembola</taxon>
        <taxon>Symphypleona</taxon>
        <taxon>Sminthuridae</taxon>
        <taxon>Allacma</taxon>
    </lineage>
</organism>